<dbReference type="PRINTS" id="PR00344">
    <property type="entry name" value="BCTRLSENSOR"/>
</dbReference>
<dbReference type="InterPro" id="IPR004358">
    <property type="entry name" value="Sig_transdc_His_kin-like_C"/>
</dbReference>
<name>A0A7D7LEI5_9NOSO</name>
<dbReference type="Proteomes" id="UP000514713">
    <property type="component" value="Chromosome"/>
</dbReference>
<proteinExistence type="predicted"/>
<dbReference type="GO" id="GO:0000155">
    <property type="term" value="F:phosphorelay sensor kinase activity"/>
    <property type="evidence" value="ECO:0007669"/>
    <property type="project" value="TreeGrafter"/>
</dbReference>
<dbReference type="SMART" id="SM00387">
    <property type="entry name" value="HATPase_c"/>
    <property type="match status" value="1"/>
</dbReference>
<dbReference type="PANTHER" id="PTHR43547">
    <property type="entry name" value="TWO-COMPONENT HISTIDINE KINASE"/>
    <property type="match status" value="1"/>
</dbReference>
<evidence type="ECO:0000259" key="6">
    <source>
        <dbReference type="PROSITE" id="PS50109"/>
    </source>
</evidence>
<dbReference type="EMBL" id="CP054698">
    <property type="protein sequence ID" value="QMS91453.1"/>
    <property type="molecule type" value="Genomic_DNA"/>
</dbReference>
<organism evidence="7 8">
    <name type="scientific">Nostoc edaphicum CCNP1411</name>
    <dbReference type="NCBI Taxonomy" id="1472755"/>
    <lineage>
        <taxon>Bacteria</taxon>
        <taxon>Bacillati</taxon>
        <taxon>Cyanobacteriota</taxon>
        <taxon>Cyanophyceae</taxon>
        <taxon>Nostocales</taxon>
        <taxon>Nostocaceae</taxon>
        <taxon>Nostoc</taxon>
    </lineage>
</organism>
<dbReference type="KEGG" id="ned:HUN01_29075"/>
<evidence type="ECO:0000256" key="2">
    <source>
        <dbReference type="ARBA" id="ARBA00012438"/>
    </source>
</evidence>
<dbReference type="EC" id="2.7.13.3" evidence="2"/>
<gene>
    <name evidence="7" type="ORF">HUN01_29075</name>
</gene>
<dbReference type="Gene3D" id="3.30.565.10">
    <property type="entry name" value="Histidine kinase-like ATPase, C-terminal domain"/>
    <property type="match status" value="1"/>
</dbReference>
<keyword evidence="4 7" id="KW-0808">Transferase</keyword>
<comment type="catalytic activity">
    <reaction evidence="1">
        <text>ATP + protein L-histidine = ADP + protein N-phospho-L-histidine.</text>
        <dbReference type="EC" id="2.7.13.3"/>
    </reaction>
</comment>
<dbReference type="InterPro" id="IPR003594">
    <property type="entry name" value="HATPase_dom"/>
</dbReference>
<evidence type="ECO:0000313" key="8">
    <source>
        <dbReference type="Proteomes" id="UP000514713"/>
    </source>
</evidence>
<dbReference type="AlphaFoldDB" id="A0A7D7LEI5"/>
<dbReference type="SUPFAM" id="SSF55874">
    <property type="entry name" value="ATPase domain of HSP90 chaperone/DNA topoisomerase II/histidine kinase"/>
    <property type="match status" value="1"/>
</dbReference>
<evidence type="ECO:0000256" key="3">
    <source>
        <dbReference type="ARBA" id="ARBA00022553"/>
    </source>
</evidence>
<keyword evidence="4 7" id="KW-0418">Kinase</keyword>
<dbReference type="PANTHER" id="PTHR43547:SF2">
    <property type="entry name" value="HYBRID SIGNAL TRANSDUCTION HISTIDINE KINASE C"/>
    <property type="match status" value="1"/>
</dbReference>
<dbReference type="InterPro" id="IPR005467">
    <property type="entry name" value="His_kinase_dom"/>
</dbReference>
<evidence type="ECO:0000313" key="7">
    <source>
        <dbReference type="EMBL" id="QMS91453.1"/>
    </source>
</evidence>
<dbReference type="Pfam" id="PF02518">
    <property type="entry name" value="HATPase_c"/>
    <property type="match status" value="1"/>
</dbReference>
<evidence type="ECO:0000256" key="5">
    <source>
        <dbReference type="ARBA" id="ARBA00023012"/>
    </source>
</evidence>
<evidence type="ECO:0000256" key="1">
    <source>
        <dbReference type="ARBA" id="ARBA00000085"/>
    </source>
</evidence>
<dbReference type="PROSITE" id="PS50109">
    <property type="entry name" value="HIS_KIN"/>
    <property type="match status" value="1"/>
</dbReference>
<keyword evidence="5" id="KW-0902">Two-component regulatory system</keyword>
<accession>A0A7D7LEI5</accession>
<keyword evidence="8" id="KW-1185">Reference proteome</keyword>
<evidence type="ECO:0000256" key="4">
    <source>
        <dbReference type="ARBA" id="ARBA00022777"/>
    </source>
</evidence>
<keyword evidence="3" id="KW-0597">Phosphoprotein</keyword>
<reference evidence="8" key="1">
    <citation type="submission" date="2020-06" db="EMBL/GenBank/DDBJ databases">
        <title>Nostoc edaphicum CCNP1411 genome.</title>
        <authorList>
            <person name="Fidor A."/>
            <person name="Grabski M."/>
            <person name="Gawor J."/>
            <person name="Gromadka R."/>
            <person name="Wegrzyn G."/>
            <person name="Mazur-Marzec H."/>
        </authorList>
    </citation>
    <scope>NUCLEOTIDE SEQUENCE [LARGE SCALE GENOMIC DNA]</scope>
    <source>
        <strain evidence="8">CCNP1411</strain>
    </source>
</reference>
<dbReference type="Gene3D" id="1.10.287.130">
    <property type="match status" value="1"/>
</dbReference>
<dbReference type="RefSeq" id="WP_181929077.1">
    <property type="nucleotide sequence ID" value="NZ_CP054698.1"/>
</dbReference>
<protein>
    <recommendedName>
        <fullName evidence="2">histidine kinase</fullName>
        <ecNumber evidence="2">2.7.13.3</ecNumber>
    </recommendedName>
</protein>
<feature type="domain" description="Histidine kinase" evidence="6">
    <location>
        <begin position="153"/>
        <end position="372"/>
    </location>
</feature>
<sequence length="374" mass="42831">MNTSITNDMLTALDILALEQINEGLFKIIGNLPDWYNQFPCKELASGINISIPQEEFSFLKNFLIDAEEFWINNNNNVKKLSSGLWTEIDATGQEYHFKAYAIFVDKRKFLLIEALEDSYKEQQYILQKAREYKLIYQQLLKDNQKKDVLIHCLIHDIAVELSAINCCFSLLEFENLTPKGKEYLETGIKQCLKQEMLIKDTLDAFSNEVLLPENSPIAIQEAPNILNSIQEVIEFLKPSFALNHIQLQFFTNIDKTIDWTVIGDQSRLDRVISNLVENAYRYSVTGSTVTIGLELDGEYVLVTVDDQGLGVPPEMVKNLFQKFSQGKDKSGRAGLGLYFCRITLERWGGIIGYLPRPEGGSRFWFRLPRLASK</sequence>
<dbReference type="InterPro" id="IPR036890">
    <property type="entry name" value="HATPase_C_sf"/>
</dbReference>